<sequence length="70" mass="7820">MDHFFNEQNCSAGPYGFRRQQCRLYQELHPDPDVELNIEEVEAASAGQQQAALKQGVPVHLHCVGPSKAK</sequence>
<proteinExistence type="predicted"/>
<evidence type="ECO:0000313" key="2">
    <source>
        <dbReference type="Proteomes" id="UP000828390"/>
    </source>
</evidence>
<reference evidence="1" key="1">
    <citation type="journal article" date="2019" name="bioRxiv">
        <title>The Genome of the Zebra Mussel, Dreissena polymorpha: A Resource for Invasive Species Research.</title>
        <authorList>
            <person name="McCartney M.A."/>
            <person name="Auch B."/>
            <person name="Kono T."/>
            <person name="Mallez S."/>
            <person name="Zhang Y."/>
            <person name="Obille A."/>
            <person name="Becker A."/>
            <person name="Abrahante J.E."/>
            <person name="Garbe J."/>
            <person name="Badalamenti J.P."/>
            <person name="Herman A."/>
            <person name="Mangelson H."/>
            <person name="Liachko I."/>
            <person name="Sullivan S."/>
            <person name="Sone E.D."/>
            <person name="Koren S."/>
            <person name="Silverstein K.A.T."/>
            <person name="Beckman K.B."/>
            <person name="Gohl D.M."/>
        </authorList>
    </citation>
    <scope>NUCLEOTIDE SEQUENCE</scope>
    <source>
        <strain evidence="1">Duluth1</strain>
        <tissue evidence="1">Whole animal</tissue>
    </source>
</reference>
<evidence type="ECO:0000313" key="1">
    <source>
        <dbReference type="EMBL" id="KAH3730400.1"/>
    </source>
</evidence>
<name>A0A9D4CUE2_DREPO</name>
<reference evidence="1" key="2">
    <citation type="submission" date="2020-11" db="EMBL/GenBank/DDBJ databases">
        <authorList>
            <person name="McCartney M.A."/>
            <person name="Auch B."/>
            <person name="Kono T."/>
            <person name="Mallez S."/>
            <person name="Becker A."/>
            <person name="Gohl D.M."/>
            <person name="Silverstein K.A.T."/>
            <person name="Koren S."/>
            <person name="Bechman K.B."/>
            <person name="Herman A."/>
            <person name="Abrahante J.E."/>
            <person name="Garbe J."/>
        </authorList>
    </citation>
    <scope>NUCLEOTIDE SEQUENCE</scope>
    <source>
        <strain evidence="1">Duluth1</strain>
        <tissue evidence="1">Whole animal</tissue>
    </source>
</reference>
<dbReference type="AlphaFoldDB" id="A0A9D4CUE2"/>
<accession>A0A9D4CUE2</accession>
<dbReference type="Proteomes" id="UP000828390">
    <property type="component" value="Unassembled WGS sequence"/>
</dbReference>
<gene>
    <name evidence="1" type="ORF">DPMN_056386</name>
</gene>
<protein>
    <submittedName>
        <fullName evidence="1">Uncharacterized protein</fullName>
    </submittedName>
</protein>
<keyword evidence="2" id="KW-1185">Reference proteome</keyword>
<comment type="caution">
    <text evidence="1">The sequence shown here is derived from an EMBL/GenBank/DDBJ whole genome shotgun (WGS) entry which is preliminary data.</text>
</comment>
<organism evidence="1 2">
    <name type="scientific">Dreissena polymorpha</name>
    <name type="common">Zebra mussel</name>
    <name type="synonym">Mytilus polymorpha</name>
    <dbReference type="NCBI Taxonomy" id="45954"/>
    <lineage>
        <taxon>Eukaryota</taxon>
        <taxon>Metazoa</taxon>
        <taxon>Spiralia</taxon>
        <taxon>Lophotrochozoa</taxon>
        <taxon>Mollusca</taxon>
        <taxon>Bivalvia</taxon>
        <taxon>Autobranchia</taxon>
        <taxon>Heteroconchia</taxon>
        <taxon>Euheterodonta</taxon>
        <taxon>Imparidentia</taxon>
        <taxon>Neoheterodontei</taxon>
        <taxon>Myida</taxon>
        <taxon>Dreissenoidea</taxon>
        <taxon>Dreissenidae</taxon>
        <taxon>Dreissena</taxon>
    </lineage>
</organism>
<dbReference type="EMBL" id="JAIWYP010000012">
    <property type="protein sequence ID" value="KAH3730400.1"/>
    <property type="molecule type" value="Genomic_DNA"/>
</dbReference>